<evidence type="ECO:0000313" key="5">
    <source>
        <dbReference type="EMBL" id="MBF4474582.1"/>
    </source>
</evidence>
<proteinExistence type="predicted"/>
<dbReference type="OrthoDB" id="71447at2157"/>
<gene>
    <name evidence="2" type="ORF">BRM9_1274</name>
    <name evidence="3" type="ORF">DSM1535_1958</name>
    <name evidence="5" type="ORF">ISP06_03795</name>
    <name evidence="4" type="ORF">MB9_1039</name>
</gene>
<dbReference type="AlphaFoldDB" id="A0A090IA53"/>
<dbReference type="KEGG" id="mfi:DSM1535_1958"/>
<reference evidence="4" key="3">
    <citation type="submission" date="2014-09" db="EMBL/GenBank/DDBJ databases">
        <authorList>
            <person name="Bishop-Lilly K.A."/>
            <person name="Broomall S.M."/>
            <person name="Chain P.S."/>
            <person name="Chertkov O."/>
            <person name="Coyne S.R."/>
            <person name="Daligault H.E."/>
            <person name="Davenport K.W."/>
            <person name="Erkkila T."/>
            <person name="Frey K.G."/>
            <person name="Gibbons H.S."/>
            <person name="Gu W."/>
            <person name="Jaissle J."/>
            <person name="Johnson S.L."/>
            <person name="Koroleva G.I."/>
            <person name="Ladner J.T."/>
            <person name="Lo C.-C."/>
            <person name="Minogue T.D."/>
            <person name="Munk C."/>
            <person name="Palacios G.F."/>
            <person name="Redden C.L."/>
            <person name="Rosenzweig C.N."/>
            <person name="Scholz M.B."/>
            <person name="Teshima H."/>
            <person name="Xu Y."/>
        </authorList>
    </citation>
    <scope>NUCLEOTIDE SEQUENCE</scope>
    <source>
        <strain evidence="4">Mb9</strain>
    </source>
</reference>
<reference evidence="2" key="1">
    <citation type="submission" date="2013-12" db="EMBL/GenBank/DDBJ databases">
        <title>The complete genome sequence of Methanobacterium sp. BRM9.</title>
        <authorList>
            <consortium name="Pastoral Greenhouse Gas Research Consortium"/>
            <person name="Kelly W.J."/>
            <person name="Leahy S.C."/>
            <person name="Perry R."/>
            <person name="Li D."/>
            <person name="Altermann E."/>
            <person name="Lambie S.C."/>
            <person name="Attwood G.T."/>
        </authorList>
    </citation>
    <scope>NUCLEOTIDE SEQUENCE [LARGE SCALE GENOMIC DNA]</scope>
    <source>
        <strain evidence="2">BRM9</strain>
    </source>
</reference>
<dbReference type="EMBL" id="JADIIL010000014">
    <property type="protein sequence ID" value="MBF4474582.1"/>
    <property type="molecule type" value="Genomic_DNA"/>
</dbReference>
<keyword evidence="1" id="KW-0175">Coiled coil</keyword>
<name>A0A090IA53_METFO</name>
<dbReference type="EMBL" id="LN515531">
    <property type="protein sequence ID" value="CEA14282.1"/>
    <property type="molecule type" value="Genomic_DNA"/>
</dbReference>
<reference evidence="3" key="2">
    <citation type="submission" date="2014-08" db="EMBL/GenBank/DDBJ databases">
        <authorList>
            <person name="Wibberg D."/>
        </authorList>
    </citation>
    <scope>NUCLEOTIDE SEQUENCE</scope>
</reference>
<dbReference type="Proteomes" id="UP000606900">
    <property type="component" value="Unassembled WGS sequence"/>
</dbReference>
<evidence type="ECO:0000313" key="2">
    <source>
        <dbReference type="EMBL" id="AIS32089.1"/>
    </source>
</evidence>
<protein>
    <submittedName>
        <fullName evidence="3">Putative membrane protein</fullName>
    </submittedName>
</protein>
<dbReference type="KEGG" id="mfc:BRM9_1274"/>
<dbReference type="EMBL" id="LN734822">
    <property type="protein sequence ID" value="CEL24678.1"/>
    <property type="molecule type" value="Genomic_DNA"/>
</dbReference>
<evidence type="ECO:0000256" key="1">
    <source>
        <dbReference type="SAM" id="Coils"/>
    </source>
</evidence>
<accession>A0A090IA53</accession>
<evidence type="ECO:0000313" key="4">
    <source>
        <dbReference type="EMBL" id="CEL24678.1"/>
    </source>
</evidence>
<evidence type="ECO:0000313" key="6">
    <source>
        <dbReference type="Proteomes" id="UP000062768"/>
    </source>
</evidence>
<dbReference type="GeneID" id="24792436"/>
<dbReference type="Proteomes" id="UP000029661">
    <property type="component" value="Chromosome"/>
</dbReference>
<reference evidence="5" key="4">
    <citation type="submission" date="2020-10" db="EMBL/GenBank/DDBJ databases">
        <title>Dehalococcoides mccartyi of a TCE/Cr reducing biochatode.</title>
        <authorList>
            <person name="Matturro B."/>
        </authorList>
    </citation>
    <scope>NUCLEOTIDE SEQUENCE</scope>
    <source>
        <strain evidence="5">Bin2</strain>
    </source>
</reference>
<evidence type="ECO:0000313" key="3">
    <source>
        <dbReference type="EMBL" id="CEA14282.1"/>
    </source>
</evidence>
<dbReference type="EMBL" id="CP006933">
    <property type="protein sequence ID" value="AIS32089.1"/>
    <property type="molecule type" value="Genomic_DNA"/>
</dbReference>
<dbReference type="PATRIC" id="fig|2162.10.peg.1085"/>
<organism evidence="3">
    <name type="scientific">Methanobacterium formicicum</name>
    <dbReference type="NCBI Taxonomy" id="2162"/>
    <lineage>
        <taxon>Archaea</taxon>
        <taxon>Methanobacteriati</taxon>
        <taxon>Methanobacteriota</taxon>
        <taxon>Methanomada group</taxon>
        <taxon>Methanobacteria</taxon>
        <taxon>Methanobacteriales</taxon>
        <taxon>Methanobacteriaceae</taxon>
        <taxon>Methanobacterium</taxon>
    </lineage>
</organism>
<dbReference type="RefSeq" id="WP_048073341.1">
    <property type="nucleotide sequence ID" value="NZ_CP006933.1"/>
</dbReference>
<sequence length="189" mass="21255">MLIILVAIIGTYGVIYVAVTNVLMPSDLDTFKSELSTVQVPVNNDSSIKEMENAAAYTESASSLEYVSPSERSAVASSMRISNTPPPEFFNQNLEVSDQFFSYRMWAYTLIFRGDISNELKNISSTHEEISRLNNETESLNQKLYTDMEKGDSKAYAEDLKLIADNLKQYNTAMAELKNHLETLVNLLE</sequence>
<keyword evidence="6" id="KW-1185">Reference proteome</keyword>
<dbReference type="Proteomes" id="UP000062768">
    <property type="component" value="Chromosome I"/>
</dbReference>
<feature type="coiled-coil region" evidence="1">
    <location>
        <begin position="116"/>
        <end position="187"/>
    </location>
</feature>